<name>A0A1F2P306_9EURY</name>
<comment type="caution">
    <text evidence="4">The sequence shown here is derived from an EMBL/GenBank/DDBJ whole genome shotgun (WGS) entry which is preliminary data.</text>
</comment>
<dbReference type="Proteomes" id="UP000885936">
    <property type="component" value="Unassembled WGS sequence"/>
</dbReference>
<evidence type="ECO:0000313" key="3">
    <source>
        <dbReference type="EMBL" id="HEC57173.1"/>
    </source>
</evidence>
<evidence type="ECO:0000313" key="5">
    <source>
        <dbReference type="Proteomes" id="UP000185779"/>
    </source>
</evidence>
<dbReference type="Gene3D" id="6.10.30.10">
    <property type="match status" value="1"/>
</dbReference>
<keyword evidence="5" id="KW-1185">Reference proteome</keyword>
<dbReference type="PANTHER" id="PTHR34075">
    <property type="entry name" value="BLR3430 PROTEIN"/>
    <property type="match status" value="1"/>
</dbReference>
<feature type="domain" description="ChsH2 rubredoxin-like zinc ribbon" evidence="2">
    <location>
        <begin position="8"/>
        <end position="41"/>
    </location>
</feature>
<evidence type="ECO:0000259" key="2">
    <source>
        <dbReference type="Pfam" id="PF12172"/>
    </source>
</evidence>
<dbReference type="InterPro" id="IPR002878">
    <property type="entry name" value="ChsH2_C"/>
</dbReference>
<dbReference type="EMBL" id="DRIE01000080">
    <property type="protein sequence ID" value="HEC57173.1"/>
    <property type="molecule type" value="Genomic_DNA"/>
</dbReference>
<dbReference type="Proteomes" id="UP000185779">
    <property type="component" value="Unassembled WGS sequence"/>
</dbReference>
<dbReference type="STRING" id="1839936.SBU_001493"/>
<dbReference type="InterPro" id="IPR012340">
    <property type="entry name" value="NA-bd_OB-fold"/>
</dbReference>
<evidence type="ECO:0000313" key="4">
    <source>
        <dbReference type="EMBL" id="OFV65565.1"/>
    </source>
</evidence>
<reference evidence="4 5" key="1">
    <citation type="submission" date="2016-05" db="EMBL/GenBank/DDBJ databases">
        <title>Microbial consortia oxidize butane by reversing methanogenesis.</title>
        <authorList>
            <person name="Laso-Perez R."/>
            <person name="Richter M."/>
            <person name="Wegener G."/>
            <person name="Musat F."/>
        </authorList>
    </citation>
    <scope>NUCLEOTIDE SEQUENCE [LARGE SCALE GENOMIC DNA]</scope>
    <source>
        <strain evidence="4">BOX1</strain>
    </source>
</reference>
<reference evidence="3" key="2">
    <citation type="journal article" date="2020" name="mSystems">
        <title>Genome- and Community-Level Interaction Insights into Carbon Utilization and Element Cycling Functions of Hydrothermarchaeota in Hydrothermal Sediment.</title>
        <authorList>
            <person name="Zhou Z."/>
            <person name="Liu Y."/>
            <person name="Xu W."/>
            <person name="Pan J."/>
            <person name="Luo Z.H."/>
            <person name="Li M."/>
        </authorList>
    </citation>
    <scope>NUCLEOTIDE SEQUENCE [LARGE SCALE GENOMIC DNA]</scope>
    <source>
        <strain evidence="3">HyVt-386</strain>
    </source>
</reference>
<dbReference type="EMBL" id="LYOR01000010">
    <property type="protein sequence ID" value="OFV65565.1"/>
    <property type="molecule type" value="Genomic_DNA"/>
</dbReference>
<protein>
    <submittedName>
        <fullName evidence="4">Nucleic-acid-binding protein containing a Zn-ribbon domain</fullName>
    </submittedName>
    <submittedName>
        <fullName evidence="3">Zn-ribbon domain-containing OB-fold protein</fullName>
    </submittedName>
</protein>
<feature type="domain" description="ChsH2 C-terminal OB-fold" evidence="1">
    <location>
        <begin position="49"/>
        <end position="109"/>
    </location>
</feature>
<gene>
    <name evidence="3" type="ORF">ENI32_04735</name>
    <name evidence="4" type="ORF">SBU_001493</name>
</gene>
<dbReference type="InterPro" id="IPR022002">
    <property type="entry name" value="ChsH2_Znr"/>
</dbReference>
<dbReference type="PATRIC" id="fig|1839936.3.peg.1517"/>
<organism evidence="4 5">
    <name type="scientific">Candidatus Syntropharchaeum butanivorans</name>
    <dbReference type="NCBI Taxonomy" id="1839936"/>
    <lineage>
        <taxon>Archaea</taxon>
        <taxon>Methanobacteriati</taxon>
        <taxon>Methanobacteriota</taxon>
        <taxon>Stenosarchaea group</taxon>
        <taxon>Methanomicrobia</taxon>
        <taxon>Methanosarcinales</taxon>
        <taxon>ANME-2 cluster</taxon>
        <taxon>Candidatus Syntropharchaeum</taxon>
    </lineage>
</organism>
<evidence type="ECO:0000259" key="1">
    <source>
        <dbReference type="Pfam" id="PF01796"/>
    </source>
</evidence>
<dbReference type="PANTHER" id="PTHR34075:SF5">
    <property type="entry name" value="BLR3430 PROTEIN"/>
    <property type="match status" value="1"/>
</dbReference>
<sequence length="129" mass="14874">MGVPRFWREIPNRYNLVGSRCASCGEYYYPPRVICPRCRRRSRMDPYTFSGEGTIESFTEVFVTSTEFEREVPYILAIVRLDEGPALMSQVVCDPDEIDIGTRVRAIFRRIGEDGEKGIIYYGTKFAPI</sequence>
<proteinExistence type="predicted"/>
<dbReference type="Pfam" id="PF12172">
    <property type="entry name" value="zf-ChsH2"/>
    <property type="match status" value="1"/>
</dbReference>
<dbReference type="Pfam" id="PF01796">
    <property type="entry name" value="OB_ChsH2_C"/>
    <property type="match status" value="1"/>
</dbReference>
<dbReference type="SUPFAM" id="SSF50249">
    <property type="entry name" value="Nucleic acid-binding proteins"/>
    <property type="match status" value="1"/>
</dbReference>
<dbReference type="AlphaFoldDB" id="A0A1F2P306"/>
<accession>A0A1F2P306</accession>
<dbReference type="InterPro" id="IPR052513">
    <property type="entry name" value="Thioester_dehydratase-like"/>
</dbReference>